<organism evidence="1 2">
    <name type="scientific">Sphingomonas ursincola</name>
    <dbReference type="NCBI Taxonomy" id="56361"/>
    <lineage>
        <taxon>Bacteria</taxon>
        <taxon>Pseudomonadati</taxon>
        <taxon>Pseudomonadota</taxon>
        <taxon>Alphaproteobacteria</taxon>
        <taxon>Sphingomonadales</taxon>
        <taxon>Sphingomonadaceae</taxon>
        <taxon>Sphingomonas</taxon>
    </lineage>
</organism>
<accession>A0A7V8U646</accession>
<evidence type="ECO:0000313" key="2">
    <source>
        <dbReference type="Proteomes" id="UP000589292"/>
    </source>
</evidence>
<proteinExistence type="predicted"/>
<sequence length="145" mass="16284">MTTATLIRWSPVDHAPELPLSAFNLIWSSSGSLILQGLYPTELNPPTKGIVLSFSNTNAFMSFDEFSDYLNGMKVEVPALVKPVPYGGCWPFLEVLGSPWLREVVERNGTLAVTDFRHWVIVARNHTLHVMEHSRSAPTFEGWLQ</sequence>
<protein>
    <submittedName>
        <fullName evidence="1">Uncharacterized protein</fullName>
    </submittedName>
</protein>
<evidence type="ECO:0000313" key="1">
    <source>
        <dbReference type="EMBL" id="MBA1372711.1"/>
    </source>
</evidence>
<comment type="caution">
    <text evidence="1">The sequence shown here is derived from an EMBL/GenBank/DDBJ whole genome shotgun (WGS) entry which is preliminary data.</text>
</comment>
<reference evidence="1 2" key="1">
    <citation type="journal article" date="1994" name="Int. J. Syst. Bacteriol.">
        <title>Phylogenetic positions of novel aerobic, bacteriochlorophyll a-containing bacteria and description of Roseococcus thiosulfatophilus gen. nov., sp. nov., Erythromicrobium ramosum gen. nov., sp. nov., and Erythrobacter litoralis sp. nov.</title>
        <authorList>
            <person name="Yurkov V."/>
            <person name="Stackebrandt E."/>
            <person name="Holmes A."/>
            <person name="Fuerst J.A."/>
            <person name="Hugenholtz P."/>
            <person name="Golecki J."/>
            <person name="Gad'on N."/>
            <person name="Gorlenko V.M."/>
            <person name="Kompantseva E.I."/>
            <person name="Drews G."/>
        </authorList>
    </citation>
    <scope>NUCLEOTIDE SEQUENCE [LARGE SCALE GENOMIC DNA]</scope>
    <source>
        <strain evidence="1 2">KR-99</strain>
    </source>
</reference>
<dbReference type="AlphaFoldDB" id="A0A7V8U646"/>
<dbReference type="RefSeq" id="WP_181265972.1">
    <property type="nucleotide sequence ID" value="NZ_BAAAGB010000002.1"/>
</dbReference>
<dbReference type="Proteomes" id="UP000589292">
    <property type="component" value="Unassembled WGS sequence"/>
</dbReference>
<gene>
    <name evidence="1" type="ORF">FG486_00010</name>
</gene>
<name>A0A7V8U646_9SPHN</name>
<keyword evidence="2" id="KW-1185">Reference proteome</keyword>
<dbReference type="EMBL" id="VDES01000001">
    <property type="protein sequence ID" value="MBA1372711.1"/>
    <property type="molecule type" value="Genomic_DNA"/>
</dbReference>